<dbReference type="AlphaFoldDB" id="A0A4D4JJG0"/>
<sequence length="212" mass="23101">MDVQLTDDGVAACQKARSKVPSDAVATCVTSTFDRCVRTAELITACQVELHRDARLNELDYGVYEGDPFLAYACWLAEHGPRVRPPGARESQAEGIVRMLTGLRAALGWPGPRLVVAHGLLVSVVQWAQSHPYQPLTDVFLPAARCLTPLVIGDADLRTLIDTLLRDLAEGARRRRGWHVDLGVFPREARDGLATVSAHASASRDEDEATHA</sequence>
<evidence type="ECO:0000313" key="2">
    <source>
        <dbReference type="Proteomes" id="UP000298860"/>
    </source>
</evidence>
<name>A0A4D4JJG0_9PSEU</name>
<dbReference type="InterPro" id="IPR029033">
    <property type="entry name" value="His_PPase_superfam"/>
</dbReference>
<proteinExistence type="predicted"/>
<dbReference type="Pfam" id="PF00300">
    <property type="entry name" value="His_Phos_1"/>
    <property type="match status" value="1"/>
</dbReference>
<evidence type="ECO:0008006" key="3">
    <source>
        <dbReference type="Google" id="ProtNLM"/>
    </source>
</evidence>
<comment type="caution">
    <text evidence="1">The sequence shown here is derived from an EMBL/GenBank/DDBJ whole genome shotgun (WGS) entry which is preliminary data.</text>
</comment>
<dbReference type="InterPro" id="IPR013078">
    <property type="entry name" value="His_Pase_superF_clade-1"/>
</dbReference>
<gene>
    <name evidence="1" type="ORF">GTS_56900</name>
</gene>
<protein>
    <recommendedName>
        <fullName evidence="3">Phosphoglycerate mutase</fullName>
    </recommendedName>
</protein>
<dbReference type="SUPFAM" id="SSF53254">
    <property type="entry name" value="Phosphoglycerate mutase-like"/>
    <property type="match status" value="1"/>
</dbReference>
<organism evidence="1 2">
    <name type="scientific">Gandjariella thermophila</name>
    <dbReference type="NCBI Taxonomy" id="1931992"/>
    <lineage>
        <taxon>Bacteria</taxon>
        <taxon>Bacillati</taxon>
        <taxon>Actinomycetota</taxon>
        <taxon>Actinomycetes</taxon>
        <taxon>Pseudonocardiales</taxon>
        <taxon>Pseudonocardiaceae</taxon>
        <taxon>Gandjariella</taxon>
    </lineage>
</organism>
<keyword evidence="2" id="KW-1185">Reference proteome</keyword>
<dbReference type="EMBL" id="BJFL01000090">
    <property type="protein sequence ID" value="GDY34057.1"/>
    <property type="molecule type" value="Genomic_DNA"/>
</dbReference>
<evidence type="ECO:0000313" key="1">
    <source>
        <dbReference type="EMBL" id="GDY34057.1"/>
    </source>
</evidence>
<dbReference type="Gene3D" id="3.40.50.1240">
    <property type="entry name" value="Phosphoglycerate mutase-like"/>
    <property type="match status" value="1"/>
</dbReference>
<dbReference type="Proteomes" id="UP000298860">
    <property type="component" value="Unassembled WGS sequence"/>
</dbReference>
<accession>A0A4D4JJG0</accession>
<reference evidence="2" key="1">
    <citation type="submission" date="2019-04" db="EMBL/GenBank/DDBJ databases">
        <title>Draft genome sequence of Pseudonocardiaceae bacterium SL3-2-4.</title>
        <authorList>
            <person name="Ningsih F."/>
            <person name="Yokota A."/>
            <person name="Sakai Y."/>
            <person name="Nanatani K."/>
            <person name="Yabe S."/>
            <person name="Oetari A."/>
            <person name="Sjamsuridzal W."/>
        </authorList>
    </citation>
    <scope>NUCLEOTIDE SEQUENCE [LARGE SCALE GENOMIC DNA]</scope>
    <source>
        <strain evidence="2">SL3-2-4</strain>
    </source>
</reference>